<dbReference type="GO" id="GO:0043531">
    <property type="term" value="F:ADP binding"/>
    <property type="evidence" value="ECO:0007669"/>
    <property type="project" value="InterPro"/>
</dbReference>
<evidence type="ECO:0000256" key="1">
    <source>
        <dbReference type="ARBA" id="ARBA00022821"/>
    </source>
</evidence>
<gene>
    <name evidence="5" type="ORF">RHSIM_Rhsim12G0033200</name>
</gene>
<dbReference type="FunFam" id="3.40.50.300:FF:001091">
    <property type="entry name" value="Probable disease resistance protein At1g61300"/>
    <property type="match status" value="1"/>
</dbReference>
<dbReference type="GO" id="GO:0006952">
    <property type="term" value="P:defense response"/>
    <property type="evidence" value="ECO:0007669"/>
    <property type="project" value="UniProtKB-KW"/>
</dbReference>
<dbReference type="InterPro" id="IPR050905">
    <property type="entry name" value="Plant_NBS-LRR"/>
</dbReference>
<dbReference type="Gene3D" id="3.40.50.300">
    <property type="entry name" value="P-loop containing nucleotide triphosphate hydrolases"/>
    <property type="match status" value="1"/>
</dbReference>
<proteinExistence type="predicted"/>
<keyword evidence="6" id="KW-1185">Reference proteome</keyword>
<evidence type="ECO:0000313" key="6">
    <source>
        <dbReference type="Proteomes" id="UP000626092"/>
    </source>
</evidence>
<dbReference type="AlphaFoldDB" id="A0A834L8R1"/>
<keyword evidence="1" id="KW-0611">Plant defense</keyword>
<name>A0A834L8R1_RHOSS</name>
<feature type="domain" description="NB-ARC" evidence="4">
    <location>
        <begin position="181"/>
        <end position="322"/>
    </location>
</feature>
<dbReference type="PANTHER" id="PTHR33463">
    <property type="entry name" value="NB-ARC DOMAIN-CONTAINING PROTEIN-RELATED"/>
    <property type="match status" value="1"/>
</dbReference>
<dbReference type="Proteomes" id="UP000626092">
    <property type="component" value="Unassembled WGS sequence"/>
</dbReference>
<accession>A0A834L8R1</accession>
<dbReference type="PANTHER" id="PTHR33463:SF209">
    <property type="entry name" value="DISEASE RESISTANCE PROTEIN RPS2-LIKE"/>
    <property type="match status" value="1"/>
</dbReference>
<evidence type="ECO:0000256" key="3">
    <source>
        <dbReference type="SAM" id="MobiDB-lite"/>
    </source>
</evidence>
<dbReference type="Pfam" id="PF00931">
    <property type="entry name" value="NB-ARC"/>
    <property type="match status" value="1"/>
</dbReference>
<dbReference type="EMBL" id="WJXA01000012">
    <property type="protein sequence ID" value="KAF7123875.1"/>
    <property type="molecule type" value="Genomic_DNA"/>
</dbReference>
<protein>
    <recommendedName>
        <fullName evidence="4">NB-ARC domain-containing protein</fullName>
    </recommendedName>
</protein>
<evidence type="ECO:0000256" key="2">
    <source>
        <dbReference type="SAM" id="Coils"/>
    </source>
</evidence>
<sequence length="349" mass="39865">MRNLTAGEKSDPEKTEEREREDERGEVSLESMLASFSPGPGGNSVPHMRPAVAAASITPTWEVGKCLWVPIARSINYARKFTNNREALCKKASELRSKKDDIVAEIERFRLQRTPTQEYVNWRNEVTEMENKVATLEQEFNVEKKCVWGLCPNIFERIKLTGVERMPDPASKLTKSAYDTQDMVLDKLRDESSAKIGIWGMGGVGKTVVLQLLNNYYHDVKTFFDLVIWVTVSKSPNIRNLQNEVGMRLSIEINANESNDRVARKLFKRLEGKKYLLLLDDVWDEVDLSVVGFPDANQQNGCKVVLTTRKKEVCRKMKTDAFSFVKRRSMGDVFLWSGSRCNAFNHQDV</sequence>
<evidence type="ECO:0000259" key="4">
    <source>
        <dbReference type="Pfam" id="PF00931"/>
    </source>
</evidence>
<feature type="region of interest" description="Disordered" evidence="3">
    <location>
        <begin position="1"/>
        <end position="28"/>
    </location>
</feature>
<comment type="caution">
    <text evidence="5">The sequence shown here is derived from an EMBL/GenBank/DDBJ whole genome shotgun (WGS) entry which is preliminary data.</text>
</comment>
<keyword evidence="2" id="KW-0175">Coiled coil</keyword>
<organism evidence="5 6">
    <name type="scientific">Rhododendron simsii</name>
    <name type="common">Sims's rhododendron</name>
    <dbReference type="NCBI Taxonomy" id="118357"/>
    <lineage>
        <taxon>Eukaryota</taxon>
        <taxon>Viridiplantae</taxon>
        <taxon>Streptophyta</taxon>
        <taxon>Embryophyta</taxon>
        <taxon>Tracheophyta</taxon>
        <taxon>Spermatophyta</taxon>
        <taxon>Magnoliopsida</taxon>
        <taxon>eudicotyledons</taxon>
        <taxon>Gunneridae</taxon>
        <taxon>Pentapetalae</taxon>
        <taxon>asterids</taxon>
        <taxon>Ericales</taxon>
        <taxon>Ericaceae</taxon>
        <taxon>Ericoideae</taxon>
        <taxon>Rhodoreae</taxon>
        <taxon>Rhododendron</taxon>
    </lineage>
</organism>
<dbReference type="SUPFAM" id="SSF52540">
    <property type="entry name" value="P-loop containing nucleoside triphosphate hydrolases"/>
    <property type="match status" value="1"/>
</dbReference>
<feature type="compositionally biased region" description="Basic and acidic residues" evidence="3">
    <location>
        <begin position="8"/>
        <end position="27"/>
    </location>
</feature>
<dbReference type="InterPro" id="IPR027417">
    <property type="entry name" value="P-loop_NTPase"/>
</dbReference>
<dbReference type="InterPro" id="IPR002182">
    <property type="entry name" value="NB-ARC"/>
</dbReference>
<evidence type="ECO:0000313" key="5">
    <source>
        <dbReference type="EMBL" id="KAF7123875.1"/>
    </source>
</evidence>
<dbReference type="PRINTS" id="PR00364">
    <property type="entry name" value="DISEASERSIST"/>
</dbReference>
<feature type="coiled-coil region" evidence="2">
    <location>
        <begin position="92"/>
        <end position="139"/>
    </location>
</feature>
<reference evidence="5" key="1">
    <citation type="submission" date="2019-11" db="EMBL/GenBank/DDBJ databases">
        <authorList>
            <person name="Liu Y."/>
            <person name="Hou J."/>
            <person name="Li T.-Q."/>
            <person name="Guan C.-H."/>
            <person name="Wu X."/>
            <person name="Wu H.-Z."/>
            <person name="Ling F."/>
            <person name="Zhang R."/>
            <person name="Shi X.-G."/>
            <person name="Ren J.-P."/>
            <person name="Chen E.-F."/>
            <person name="Sun J.-M."/>
        </authorList>
    </citation>
    <scope>NUCLEOTIDE SEQUENCE</scope>
    <source>
        <strain evidence="5">Adult_tree_wgs_1</strain>
        <tissue evidence="5">Leaves</tissue>
    </source>
</reference>
<dbReference type="OrthoDB" id="1937853at2759"/>